<accession>A0A2N8STD2</accession>
<dbReference type="AlphaFoldDB" id="A0A2N8STD2"/>
<evidence type="ECO:0000313" key="2">
    <source>
        <dbReference type="Proteomes" id="UP000236023"/>
    </source>
</evidence>
<evidence type="ECO:0000313" key="1">
    <source>
        <dbReference type="EMBL" id="PNG05751.1"/>
    </source>
</evidence>
<organism evidence="1 2">
    <name type="scientific">Stutzerimonas stutzeri</name>
    <name type="common">Pseudomonas stutzeri</name>
    <dbReference type="NCBI Taxonomy" id="316"/>
    <lineage>
        <taxon>Bacteria</taxon>
        <taxon>Pseudomonadati</taxon>
        <taxon>Pseudomonadota</taxon>
        <taxon>Gammaproteobacteria</taxon>
        <taxon>Pseudomonadales</taxon>
        <taxon>Pseudomonadaceae</taxon>
        <taxon>Stutzerimonas</taxon>
    </lineage>
</organism>
<dbReference type="Proteomes" id="UP000236023">
    <property type="component" value="Unassembled WGS sequence"/>
</dbReference>
<reference evidence="1 2" key="1">
    <citation type="submission" date="2018-01" db="EMBL/GenBank/DDBJ databases">
        <title>Denitrification phenotypes of diverse strains of Pseudomonas stutzeri.</title>
        <authorList>
            <person name="Milligan D.A."/>
            <person name="Bergaust L."/>
            <person name="Bakken L.R."/>
            <person name="Frostegard A."/>
        </authorList>
    </citation>
    <scope>NUCLEOTIDE SEQUENCE [LARGE SCALE GENOMIC DNA]</scope>
    <source>
        <strain evidence="1 2">24a75</strain>
    </source>
</reference>
<dbReference type="InterPro" id="IPR024078">
    <property type="entry name" value="LmbE-like_dom_sf"/>
</dbReference>
<dbReference type="SUPFAM" id="SSF102588">
    <property type="entry name" value="LmbE-like"/>
    <property type="match status" value="1"/>
</dbReference>
<protein>
    <submittedName>
        <fullName evidence="1">PIG-L family deacetylase</fullName>
    </submittedName>
</protein>
<comment type="caution">
    <text evidence="1">The sequence shown here is derived from an EMBL/GenBank/DDBJ whole genome shotgun (WGS) entry which is preliminary data.</text>
</comment>
<name>A0A2N8STD2_STUST</name>
<proteinExistence type="predicted"/>
<dbReference type="Gene3D" id="3.40.50.10320">
    <property type="entry name" value="LmbE-like"/>
    <property type="match status" value="1"/>
</dbReference>
<dbReference type="InterPro" id="IPR003737">
    <property type="entry name" value="GlcNAc_PI_deacetylase-related"/>
</dbReference>
<dbReference type="EMBL" id="POUT01000015">
    <property type="protein sequence ID" value="PNG05751.1"/>
    <property type="molecule type" value="Genomic_DNA"/>
</dbReference>
<sequence length="450" mass="50853">MAAFLDNSVVNIGPWWVAPLLALAFWLIHEAWFADHLFYSPTESYEYAFPPGTPSLPIEIVAGVPRSATGTALPAGSETLILKVRVRSTWLGCLFDPRIHIDGPGLADRQDFERRCSGWRYLNLSGCEAALNAGTIRLRGRFLRMAPEAELYCFSNPDYAQRRAMIIAPHADDAELAAFGFYSRCREVSIVTLTQGEIEARYYRRLGLDKEGAARLKGRLRAWNSLAVPLWGGVHGHDCLQLGYYCLRLAEMRASPDQAFGSLESGERDIRNVRRLNERPLPGDRDGASSWKNLIADLVCLLEHYRPEVLLVPHPELDPHADHVHATIAVDEAIGCSNWKPAVQLLYANHLYDNDRWPMGPADHGVALPPVFGTLPSHALWSPQLSPETCLDKAMALAMQHDLQVPLPLKKRIRRHIQRILIGRRWPTTGNDEFFRKAVRRHELFWVRKL</sequence>
<gene>
    <name evidence="1" type="ORF">CXK94_19805</name>
</gene>
<dbReference type="Pfam" id="PF02585">
    <property type="entry name" value="PIG-L"/>
    <property type="match status" value="1"/>
</dbReference>